<sequence>MSEIDSPDGLPIVQPTRERVKQFLETVDRDPLETVGEIPPAYRSMTVQKSAANAVMAGCEPAYFPVVLTALEATLEPEFNLYGALATTHPCWPAIVVNGPIVEELDINGGANAYGQGSKSNATIGRALTFAYMNIGGAIPDQGDKATHGGPHKFGLCVAENEAESPWEPLHVERGFDADESAVTVVASESPHNINDHVADTAAGVLTTAAQTMAKVGTNLAYLNAHGEPHLVLSPEHAATIARDGWSKDDVKRFIYDHARIPQEELRDQGMFDEAGGGWPTHFRGLREYQDVGLAAKPENVLVTVTGGAGRHSLFHPSFGDTESVTKRIPGH</sequence>
<proteinExistence type="predicted"/>
<keyword evidence="1" id="KW-0614">Plasmid</keyword>
<reference evidence="1 3" key="1">
    <citation type="journal article" date="2010" name="J. Bacteriol.">
        <title>Complete genome sequence of Halalkalicoccus jeotgali B3(T), an extremely halophilic archaeon.</title>
        <authorList>
            <person name="Roh S.W."/>
            <person name="Nam Y.D."/>
            <person name="Nam S.H."/>
            <person name="Choi S.H."/>
            <person name="Park H.S."/>
            <person name="Bae J.W."/>
        </authorList>
    </citation>
    <scope>NUCLEOTIDE SEQUENCE [LARGE SCALE GENOMIC DNA]</scope>
    <source>
        <strain evidence="1">B3</strain>
        <strain evidence="3">DSM 18796 / CECT 7217 / JCM 14584 / KCTC 4019 / B3</strain>
        <plasmid evidence="3">2</plasmid>
    </source>
</reference>
<accession>D8JCW5</accession>
<dbReference type="Proteomes" id="UP000000390">
    <property type="component" value="Plasmid 2"/>
</dbReference>
<dbReference type="EMBL" id="CP002064">
    <property type="protein sequence ID" value="ADJ16860.1"/>
    <property type="molecule type" value="Genomic_DNA"/>
</dbReference>
<geneLocation type="plasmid" evidence="1 3">
    <name>2</name>
</geneLocation>
<dbReference type="RefSeq" id="WP_008415593.1">
    <property type="nucleotide sequence ID" value="NC_014299.1"/>
</dbReference>
<organism evidence="1 3">
    <name type="scientific">Halalkalicoccus jeotgali (strain DSM 18796 / CECT 7217 / JCM 14584 / KCTC 4019 / B3)</name>
    <dbReference type="NCBI Taxonomy" id="795797"/>
    <lineage>
        <taxon>Archaea</taxon>
        <taxon>Methanobacteriati</taxon>
        <taxon>Methanobacteriota</taxon>
        <taxon>Stenosarchaea group</taxon>
        <taxon>Halobacteria</taxon>
        <taxon>Halobacteriales</taxon>
        <taxon>Halococcaceae</taxon>
        <taxon>Halalkalicoccus</taxon>
    </lineage>
</organism>
<dbReference type="PATRIC" id="fig|795797.18.peg.3433"/>
<evidence type="ECO:0000313" key="4">
    <source>
        <dbReference type="Proteomes" id="UP000011645"/>
    </source>
</evidence>
<gene>
    <name evidence="1" type="ordered locus">HacjB3_17588</name>
    <name evidence="2" type="ORF">C497_07179</name>
</gene>
<keyword evidence="4" id="KW-1185">Reference proteome</keyword>
<reference evidence="2 4" key="2">
    <citation type="journal article" date="2014" name="PLoS Genet.">
        <title>Phylogenetically driven sequencing of extremely halophilic archaea reveals strategies for static and dynamic osmo-response.</title>
        <authorList>
            <person name="Becker E.A."/>
            <person name="Seitzer P.M."/>
            <person name="Tritt A."/>
            <person name="Larsen D."/>
            <person name="Krusor M."/>
            <person name="Yao A.I."/>
            <person name="Wu D."/>
            <person name="Madern D."/>
            <person name="Eisen J.A."/>
            <person name="Darling A.E."/>
            <person name="Facciotti M.T."/>
        </authorList>
    </citation>
    <scope>NUCLEOTIDE SEQUENCE [LARGE SCALE GENOMIC DNA]</scope>
    <source>
        <strain evidence="2">B3</strain>
        <strain evidence="4">DSM 18796 / CECT 7217 / JCM 14584 / KCTC 4019 / B3</strain>
    </source>
</reference>
<name>D8JCW5_HALJB</name>
<dbReference type="AlphaFoldDB" id="D8JCW5"/>
<dbReference type="eggNOG" id="arCOG10131">
    <property type="taxonomic scope" value="Archaea"/>
</dbReference>
<protein>
    <submittedName>
        <fullName evidence="1">Uncharacterized protein</fullName>
    </submittedName>
</protein>
<dbReference type="OrthoDB" id="190452at2157"/>
<evidence type="ECO:0000313" key="1">
    <source>
        <dbReference type="EMBL" id="ADJ16860.1"/>
    </source>
</evidence>
<dbReference type="HOGENOM" id="CLU_046970_0_0_2"/>
<dbReference type="KEGG" id="hje:HacjB3_17588"/>
<dbReference type="Proteomes" id="UP000011645">
    <property type="component" value="Unassembled WGS sequence"/>
</dbReference>
<dbReference type="EMBL" id="AOHV01000020">
    <property type="protein sequence ID" value="ELY38704.1"/>
    <property type="molecule type" value="Genomic_DNA"/>
</dbReference>
<dbReference type="GeneID" id="9421307"/>
<evidence type="ECO:0000313" key="2">
    <source>
        <dbReference type="EMBL" id="ELY38704.1"/>
    </source>
</evidence>
<evidence type="ECO:0000313" key="3">
    <source>
        <dbReference type="Proteomes" id="UP000000390"/>
    </source>
</evidence>